<dbReference type="Proteomes" id="UP001172102">
    <property type="component" value="Unassembled WGS sequence"/>
</dbReference>
<gene>
    <name evidence="1" type="ORF">B0H67DRAFT_348591</name>
</gene>
<name>A0AA39ZVM9_9PEZI</name>
<dbReference type="EMBL" id="JAUKUA010000007">
    <property type="protein sequence ID" value="KAK0704365.1"/>
    <property type="molecule type" value="Genomic_DNA"/>
</dbReference>
<accession>A0AA39ZVM9</accession>
<organism evidence="1 2">
    <name type="scientific">Lasiosphaeris hirsuta</name>
    <dbReference type="NCBI Taxonomy" id="260670"/>
    <lineage>
        <taxon>Eukaryota</taxon>
        <taxon>Fungi</taxon>
        <taxon>Dikarya</taxon>
        <taxon>Ascomycota</taxon>
        <taxon>Pezizomycotina</taxon>
        <taxon>Sordariomycetes</taxon>
        <taxon>Sordariomycetidae</taxon>
        <taxon>Sordariales</taxon>
        <taxon>Lasiosphaeriaceae</taxon>
        <taxon>Lasiosphaeris</taxon>
    </lineage>
</organism>
<reference evidence="1" key="1">
    <citation type="submission" date="2023-06" db="EMBL/GenBank/DDBJ databases">
        <title>Genome-scale phylogeny and comparative genomics of the fungal order Sordariales.</title>
        <authorList>
            <consortium name="Lawrence Berkeley National Laboratory"/>
            <person name="Hensen N."/>
            <person name="Bonometti L."/>
            <person name="Westerberg I."/>
            <person name="Brannstrom I.O."/>
            <person name="Guillou S."/>
            <person name="Cros-Aarteil S."/>
            <person name="Calhoun S."/>
            <person name="Haridas S."/>
            <person name="Kuo A."/>
            <person name="Mondo S."/>
            <person name="Pangilinan J."/>
            <person name="Riley R."/>
            <person name="Labutti K."/>
            <person name="Andreopoulos B."/>
            <person name="Lipzen A."/>
            <person name="Chen C."/>
            <person name="Yanf M."/>
            <person name="Daum C."/>
            <person name="Ng V."/>
            <person name="Clum A."/>
            <person name="Steindorff A."/>
            <person name="Ohm R."/>
            <person name="Martin F."/>
            <person name="Silar P."/>
            <person name="Natvig D."/>
            <person name="Lalanne C."/>
            <person name="Gautier V."/>
            <person name="Ament-Velasquez S.L."/>
            <person name="Kruys A."/>
            <person name="Hutchinson M.I."/>
            <person name="Powell A.J."/>
            <person name="Barry K."/>
            <person name="Miller A.N."/>
            <person name="Grigoriev I.V."/>
            <person name="Debuchy R."/>
            <person name="Gladieux P."/>
            <person name="Thoren M.H."/>
            <person name="Johannesson H."/>
        </authorList>
    </citation>
    <scope>NUCLEOTIDE SEQUENCE</scope>
    <source>
        <strain evidence="1">SMH4607-1</strain>
    </source>
</reference>
<dbReference type="AlphaFoldDB" id="A0AA39ZVM9"/>
<keyword evidence="2" id="KW-1185">Reference proteome</keyword>
<evidence type="ECO:0000313" key="1">
    <source>
        <dbReference type="EMBL" id="KAK0704365.1"/>
    </source>
</evidence>
<protein>
    <submittedName>
        <fullName evidence="1">Uncharacterized protein</fullName>
    </submittedName>
</protein>
<evidence type="ECO:0000313" key="2">
    <source>
        <dbReference type="Proteomes" id="UP001172102"/>
    </source>
</evidence>
<sequence>MVFRSPFRELFFCHSLNLELYHSKEEGTDGEMHPKLLVKVMEDLFRSLSPKIAELRGKDVIDEKDLWTLFPPGSLCSQKWTRQSWCSRYCLSRRQNLSCFYSIGISISMDLSTGFRHASSKSRASKESCLSTPS</sequence>
<comment type="caution">
    <text evidence="1">The sequence shown here is derived from an EMBL/GenBank/DDBJ whole genome shotgun (WGS) entry which is preliminary data.</text>
</comment>
<proteinExistence type="predicted"/>